<feature type="compositionally biased region" description="Low complexity" evidence="1">
    <location>
        <begin position="514"/>
        <end position="568"/>
    </location>
</feature>
<feature type="compositionally biased region" description="Low complexity" evidence="1">
    <location>
        <begin position="422"/>
        <end position="436"/>
    </location>
</feature>
<reference evidence="4 5" key="1">
    <citation type="journal article" date="2011" name="PLoS Pathog.">
        <title>Endophytic Life Strategies Decoded by Genome and Transcriptome Analyses of the Mutualistic Root Symbiont Piriformospora indica.</title>
        <authorList>
            <person name="Zuccaro A."/>
            <person name="Lahrmann U."/>
            <person name="Guldener U."/>
            <person name="Langen G."/>
            <person name="Pfiffi S."/>
            <person name="Biedenkopf D."/>
            <person name="Wong P."/>
            <person name="Samans B."/>
            <person name="Grimm C."/>
            <person name="Basiewicz M."/>
            <person name="Murat C."/>
            <person name="Martin F."/>
            <person name="Kogel K.H."/>
        </authorList>
    </citation>
    <scope>NUCLEOTIDE SEQUENCE [LARGE SCALE GENOMIC DNA]</scope>
    <source>
        <strain evidence="4 5">DSM 11827</strain>
    </source>
</reference>
<sequence length="752" mass="79039">MYQLFLSLFLFQALLARASNDWRTPCIGSCAYESGDGTKRAWSSILIDGPSQLVSDISTAAGWSIMDCDANSQDVQTIRLVCHDLDGVCDALFDGGAENTIVRLPEDCADAPFARVVSVSSSTNQTLTSKVAKRVAAAKRRRSAPPEVLTVKIDYQFNLIPLSRGTVSLTALATTNPLQRPLATTQRLRRALGYDESDSHHRRRGGHRQLVNREIRRRDLFTDFVNGNTIPAGITADAIAAKTMTTDGKLGKLGKSANGTTSKLGNWSKDWNKQFDVLDISQGFNVANVKLSCPQNGDIPAFDAKVLIDAQVDVKATVTVGFIAAGSIIPPKISKSAFTAALDGGAQASFKISADAKGTFNTGLLPLYSSGLAGLSIPGILDVGPSFSINGQGIGSIGVRTDAVVKANYNFPGLSMVFPQDQGSSSGSASQGDTQSPLTLSIGGSAQLTGSVEAHIVPRVDLGVKVLSGMASASVYLQLDGYGALNMDLKLEGSASTGVGPTQKGIDPSPSVDSTSAVSESLTASTTSSTDFAASTTESASSESSTSSSTDIATSTSSDDASDSLSSSDAKEVPTQSSTQAEISTTVLAQPTYAAPAQIDDFDPPSSVFDHPPLVDVAQISSSSGVAPSSCPSRRMRRRIRRTMSPRDVVVNNARDASGSFSGCVGVGLGVKIVAGAQGKLFDIWKASTSFDLFSQKWDIFSKCFNHNLRRDTSPFTPELFTLSSLESRQLDGSDLVCPAITDTINAINQII</sequence>
<comment type="caution">
    <text evidence="4">The sequence shown here is derived from an EMBL/GenBank/DDBJ whole genome shotgun (WGS) entry which is preliminary data.</text>
</comment>
<accession>G4TKY2</accession>
<evidence type="ECO:0000256" key="2">
    <source>
        <dbReference type="SAM" id="SignalP"/>
    </source>
</evidence>
<feature type="domain" description="DUF7223" evidence="3">
    <location>
        <begin position="335"/>
        <end position="479"/>
    </location>
</feature>
<dbReference type="HOGENOM" id="CLU_022145_0_0_1"/>
<keyword evidence="5" id="KW-1185">Reference proteome</keyword>
<dbReference type="InterPro" id="IPR055647">
    <property type="entry name" value="DUF7223"/>
</dbReference>
<dbReference type="AlphaFoldDB" id="G4TKY2"/>
<gene>
    <name evidence="4" type="ORF">PIIN_05909</name>
</gene>
<dbReference type="STRING" id="1109443.G4TKY2"/>
<evidence type="ECO:0000259" key="3">
    <source>
        <dbReference type="Pfam" id="PF23865"/>
    </source>
</evidence>
<feature type="compositionally biased region" description="Polar residues" evidence="1">
    <location>
        <begin position="574"/>
        <end position="583"/>
    </location>
</feature>
<dbReference type="eggNOG" id="ENOG502SDII">
    <property type="taxonomic scope" value="Eukaryota"/>
</dbReference>
<feature type="region of interest" description="Disordered" evidence="1">
    <location>
        <begin position="422"/>
        <end position="442"/>
    </location>
</feature>
<keyword evidence="2" id="KW-0732">Signal</keyword>
<feature type="region of interest" description="Disordered" evidence="1">
    <location>
        <begin position="495"/>
        <end position="583"/>
    </location>
</feature>
<name>G4TKY2_SERID</name>
<protein>
    <recommendedName>
        <fullName evidence="3">DUF7223 domain-containing protein</fullName>
    </recommendedName>
</protein>
<proteinExistence type="predicted"/>
<feature type="chain" id="PRO_5003468843" description="DUF7223 domain-containing protein" evidence="2">
    <location>
        <begin position="19"/>
        <end position="752"/>
    </location>
</feature>
<dbReference type="Proteomes" id="UP000007148">
    <property type="component" value="Unassembled WGS sequence"/>
</dbReference>
<evidence type="ECO:0000313" key="5">
    <source>
        <dbReference type="Proteomes" id="UP000007148"/>
    </source>
</evidence>
<evidence type="ECO:0000256" key="1">
    <source>
        <dbReference type="SAM" id="MobiDB-lite"/>
    </source>
</evidence>
<dbReference type="OrthoDB" id="73875at2759"/>
<dbReference type="InParanoid" id="G4TKY2"/>
<feature type="signal peptide" evidence="2">
    <location>
        <begin position="1"/>
        <end position="18"/>
    </location>
</feature>
<dbReference type="EMBL" id="CAFZ01000142">
    <property type="protein sequence ID" value="CCA71974.1"/>
    <property type="molecule type" value="Genomic_DNA"/>
</dbReference>
<dbReference type="Pfam" id="PF23865">
    <property type="entry name" value="DUF7223"/>
    <property type="match status" value="1"/>
</dbReference>
<organism evidence="4 5">
    <name type="scientific">Serendipita indica (strain DSM 11827)</name>
    <name type="common">Root endophyte fungus</name>
    <name type="synonym">Piriformospora indica</name>
    <dbReference type="NCBI Taxonomy" id="1109443"/>
    <lineage>
        <taxon>Eukaryota</taxon>
        <taxon>Fungi</taxon>
        <taxon>Dikarya</taxon>
        <taxon>Basidiomycota</taxon>
        <taxon>Agaricomycotina</taxon>
        <taxon>Agaricomycetes</taxon>
        <taxon>Sebacinales</taxon>
        <taxon>Serendipitaceae</taxon>
        <taxon>Serendipita</taxon>
    </lineage>
</organism>
<evidence type="ECO:0000313" key="4">
    <source>
        <dbReference type="EMBL" id="CCA71974.1"/>
    </source>
</evidence>